<evidence type="ECO:0000256" key="1">
    <source>
        <dbReference type="SAM" id="MobiDB-lite"/>
    </source>
</evidence>
<sequence length="89" mass="9549">MGDGGIPPSRPRREPGDGHHVRELHQGRVEPHHPEFLHHLLKAVDLREGLVEAGDAPVDPGVVPHQVLEVAPADGDPGDLHELHLTDGG</sequence>
<feature type="region of interest" description="Disordered" evidence="1">
    <location>
        <begin position="1"/>
        <end position="31"/>
    </location>
</feature>
<comment type="caution">
    <text evidence="2">The sequence shown here is derived from an EMBL/GenBank/DDBJ whole genome shotgun (WGS) entry which is preliminary data.</text>
</comment>
<organism evidence="2">
    <name type="scientific">marine sediment metagenome</name>
    <dbReference type="NCBI Taxonomy" id="412755"/>
    <lineage>
        <taxon>unclassified sequences</taxon>
        <taxon>metagenomes</taxon>
        <taxon>ecological metagenomes</taxon>
    </lineage>
</organism>
<proteinExistence type="predicted"/>
<gene>
    <name evidence="2" type="ORF">S06H3_64465</name>
</gene>
<dbReference type="AlphaFoldDB" id="X1RD52"/>
<dbReference type="EMBL" id="BARV01043067">
    <property type="protein sequence ID" value="GAI53509.1"/>
    <property type="molecule type" value="Genomic_DNA"/>
</dbReference>
<accession>X1RD52</accession>
<evidence type="ECO:0000313" key="2">
    <source>
        <dbReference type="EMBL" id="GAI53509.1"/>
    </source>
</evidence>
<feature type="compositionally biased region" description="Basic and acidic residues" evidence="1">
    <location>
        <begin position="11"/>
        <end position="31"/>
    </location>
</feature>
<protein>
    <submittedName>
        <fullName evidence="2">Uncharacterized protein</fullName>
    </submittedName>
</protein>
<reference evidence="2" key="1">
    <citation type="journal article" date="2014" name="Front. Microbiol.">
        <title>High frequency of phylogenetically diverse reductive dehalogenase-homologous genes in deep subseafloor sedimentary metagenomes.</title>
        <authorList>
            <person name="Kawai M."/>
            <person name="Futagami T."/>
            <person name="Toyoda A."/>
            <person name="Takaki Y."/>
            <person name="Nishi S."/>
            <person name="Hori S."/>
            <person name="Arai W."/>
            <person name="Tsubouchi T."/>
            <person name="Morono Y."/>
            <person name="Uchiyama I."/>
            <person name="Ito T."/>
            <person name="Fujiyama A."/>
            <person name="Inagaki F."/>
            <person name="Takami H."/>
        </authorList>
    </citation>
    <scope>NUCLEOTIDE SEQUENCE</scope>
    <source>
        <strain evidence="2">Expedition CK06-06</strain>
    </source>
</reference>
<name>X1RD52_9ZZZZ</name>
<feature type="non-terminal residue" evidence="2">
    <location>
        <position position="89"/>
    </location>
</feature>